<organism evidence="1 2">
    <name type="scientific">Tubulinosema ratisbonensis</name>
    <dbReference type="NCBI Taxonomy" id="291195"/>
    <lineage>
        <taxon>Eukaryota</taxon>
        <taxon>Fungi</taxon>
        <taxon>Fungi incertae sedis</taxon>
        <taxon>Microsporidia</taxon>
        <taxon>Tubulinosematoidea</taxon>
        <taxon>Tubulinosematidae</taxon>
        <taxon>Tubulinosema</taxon>
    </lineage>
</organism>
<protein>
    <submittedName>
        <fullName evidence="1">Uncharacterized protein</fullName>
    </submittedName>
</protein>
<proteinExistence type="predicted"/>
<evidence type="ECO:0000313" key="1">
    <source>
        <dbReference type="EMBL" id="RVD92941.1"/>
    </source>
</evidence>
<gene>
    <name evidence="1" type="ORF">TUBRATIS_005480</name>
</gene>
<sequence length="207" mass="25171">MILFFWILRVESADKWIISWCFDFVKKQNYGYLIGYEYLRGANFLLRRILDSPLEWSTRMNKDDNIKKTFSFDINYLITKKEKLEKLLMILERILENFQEFKASLFEPNNRLDDMVTDLKKKLHCDYELIRKFFKTLKDNILQNMIKNIFDFFWTAYCISDNPIDAEKGLYYCLQQLEIFLNDYNIIQSFQSTTYPCCVNPSYMRKK</sequence>
<comment type="caution">
    <text evidence="1">The sequence shown here is derived from an EMBL/GenBank/DDBJ whole genome shotgun (WGS) entry which is preliminary data.</text>
</comment>
<name>A0A437ANY9_9MICR</name>
<accession>A0A437ANY9</accession>
<dbReference type="VEuPathDB" id="MicrosporidiaDB:TUBRATIS_005480"/>
<keyword evidence="2" id="KW-1185">Reference proteome</keyword>
<dbReference type="Proteomes" id="UP000282876">
    <property type="component" value="Unassembled WGS sequence"/>
</dbReference>
<evidence type="ECO:0000313" key="2">
    <source>
        <dbReference type="Proteomes" id="UP000282876"/>
    </source>
</evidence>
<dbReference type="AlphaFoldDB" id="A0A437ANY9"/>
<reference evidence="1 2" key="1">
    <citation type="submission" date="2018-10" db="EMBL/GenBank/DDBJ databases">
        <title>Draft genome sequence of the microsporidian Tubulinosema ratisbonensis.</title>
        <authorList>
            <person name="Polonais V."/>
            <person name="Peyretaillade E."/>
            <person name="Niehus S."/>
            <person name="Wawrzyniak I."/>
            <person name="Franchet A."/>
            <person name="Gaspin C."/>
            <person name="Reichstadt M."/>
            <person name="Belser C."/>
            <person name="Labadie K."/>
            <person name="Delbac F."/>
            <person name="Ferrandon D."/>
        </authorList>
    </citation>
    <scope>NUCLEOTIDE SEQUENCE [LARGE SCALE GENOMIC DNA]</scope>
    <source>
        <strain evidence="1 2">Franzen</strain>
    </source>
</reference>
<dbReference type="EMBL" id="RCSS01000118">
    <property type="protein sequence ID" value="RVD92941.1"/>
    <property type="molecule type" value="Genomic_DNA"/>
</dbReference>